<proteinExistence type="predicted"/>
<gene>
    <name evidence="2" type="ORF">ACFOUR_16105</name>
</gene>
<name>A0ABD5NT18_9EURY</name>
<dbReference type="EMBL" id="JBHSAQ010000014">
    <property type="protein sequence ID" value="MFC3959886.1"/>
    <property type="molecule type" value="Genomic_DNA"/>
</dbReference>
<dbReference type="InterPro" id="IPR043828">
    <property type="entry name" value="DUF5805"/>
</dbReference>
<reference evidence="2 3" key="1">
    <citation type="journal article" date="2019" name="Int. J. Syst. Evol. Microbiol.">
        <title>The Global Catalogue of Microorganisms (GCM) 10K type strain sequencing project: providing services to taxonomists for standard genome sequencing and annotation.</title>
        <authorList>
            <consortium name="The Broad Institute Genomics Platform"/>
            <consortium name="The Broad Institute Genome Sequencing Center for Infectious Disease"/>
            <person name="Wu L."/>
            <person name="Ma J."/>
        </authorList>
    </citation>
    <scope>NUCLEOTIDE SEQUENCE [LARGE SCALE GENOMIC DNA]</scope>
    <source>
        <strain evidence="2 3">IBRC-M 10256</strain>
    </source>
</reference>
<feature type="region of interest" description="Disordered" evidence="1">
    <location>
        <begin position="46"/>
        <end position="73"/>
    </location>
</feature>
<protein>
    <submittedName>
        <fullName evidence="2">DUF5805 domain-containing protein</fullName>
    </submittedName>
</protein>
<evidence type="ECO:0000313" key="2">
    <source>
        <dbReference type="EMBL" id="MFC3959886.1"/>
    </source>
</evidence>
<dbReference type="Proteomes" id="UP001595846">
    <property type="component" value="Unassembled WGS sequence"/>
</dbReference>
<evidence type="ECO:0000313" key="3">
    <source>
        <dbReference type="Proteomes" id="UP001595846"/>
    </source>
</evidence>
<dbReference type="RefSeq" id="WP_256531600.1">
    <property type="nucleotide sequence ID" value="NZ_CP101824.1"/>
</dbReference>
<dbReference type="Pfam" id="PF19121">
    <property type="entry name" value="DUF5805"/>
    <property type="match status" value="1"/>
</dbReference>
<keyword evidence="3" id="KW-1185">Reference proteome</keyword>
<comment type="caution">
    <text evidence="2">The sequence shown here is derived from an EMBL/GenBank/DDBJ whole genome shotgun (WGS) entry which is preliminary data.</text>
</comment>
<sequence length="138" mass="15163">MSSDDRVAVKTYVPRHQKREWVSHAEQLDMTQSEFVRTMVQAGRADIGVPGATDVEPLSGESSDDASVSNESAVGRSDFGDRIVEVLRRRGALDWDELVSALVDDVESELDDALQSLQSENTIVYSGRNGGYTLTNDE</sequence>
<accession>A0ABD5NT18</accession>
<organism evidence="2 3">
    <name type="scientific">Halovivax cerinus</name>
    <dbReference type="NCBI Taxonomy" id="1487865"/>
    <lineage>
        <taxon>Archaea</taxon>
        <taxon>Methanobacteriati</taxon>
        <taxon>Methanobacteriota</taxon>
        <taxon>Stenosarchaea group</taxon>
        <taxon>Halobacteria</taxon>
        <taxon>Halobacteriales</taxon>
        <taxon>Natrialbaceae</taxon>
        <taxon>Halovivax</taxon>
    </lineage>
</organism>
<dbReference type="AlphaFoldDB" id="A0ABD5NT18"/>
<evidence type="ECO:0000256" key="1">
    <source>
        <dbReference type="SAM" id="MobiDB-lite"/>
    </source>
</evidence>
<dbReference type="GeneID" id="73904349"/>